<evidence type="ECO:0000256" key="3">
    <source>
        <dbReference type="ARBA" id="ARBA00022912"/>
    </source>
</evidence>
<proteinExistence type="predicted"/>
<dbReference type="SUPFAM" id="SSF52799">
    <property type="entry name" value="(Phosphotyrosine protein) phosphatases II"/>
    <property type="match status" value="1"/>
</dbReference>
<dbReference type="Pfam" id="PF00102">
    <property type="entry name" value="Y_phosphatase"/>
    <property type="match status" value="1"/>
</dbReference>
<accession>A0A7R9FXC1</accession>
<name>A0A7R9FXC1_TIMSH</name>
<feature type="region of interest" description="Disordered" evidence="4">
    <location>
        <begin position="1"/>
        <end position="36"/>
    </location>
</feature>
<dbReference type="EC" id="3.1.3.48" evidence="1"/>
<evidence type="ECO:0000256" key="4">
    <source>
        <dbReference type="SAM" id="MobiDB-lite"/>
    </source>
</evidence>
<dbReference type="SMART" id="SM00194">
    <property type="entry name" value="PTPc"/>
    <property type="match status" value="1"/>
</dbReference>
<reference evidence="7" key="1">
    <citation type="submission" date="2020-11" db="EMBL/GenBank/DDBJ databases">
        <authorList>
            <person name="Tran Van P."/>
        </authorList>
    </citation>
    <scope>NUCLEOTIDE SEQUENCE</scope>
</reference>
<dbReference type="PANTHER" id="PTHR46198:SF4">
    <property type="entry name" value="PROTEIN-TYROSINE-PHOSPHATASE"/>
    <property type="match status" value="1"/>
</dbReference>
<evidence type="ECO:0000256" key="2">
    <source>
        <dbReference type="ARBA" id="ARBA00022801"/>
    </source>
</evidence>
<evidence type="ECO:0000256" key="5">
    <source>
        <dbReference type="SAM" id="Phobius"/>
    </source>
</evidence>
<dbReference type="InterPro" id="IPR000242">
    <property type="entry name" value="PTP_cat"/>
</dbReference>
<dbReference type="EMBL" id="OC000932">
    <property type="protein sequence ID" value="CAD7258695.1"/>
    <property type="molecule type" value="Genomic_DNA"/>
</dbReference>
<dbReference type="GO" id="GO:0030054">
    <property type="term" value="C:cell junction"/>
    <property type="evidence" value="ECO:0007669"/>
    <property type="project" value="TreeGrafter"/>
</dbReference>
<keyword evidence="5" id="KW-0472">Membrane</keyword>
<dbReference type="GO" id="GO:0004725">
    <property type="term" value="F:protein tyrosine phosphatase activity"/>
    <property type="evidence" value="ECO:0007669"/>
    <property type="project" value="UniProtKB-EC"/>
</dbReference>
<gene>
    <name evidence="7" type="ORF">TSIB3V08_LOCUS2919</name>
</gene>
<evidence type="ECO:0000256" key="1">
    <source>
        <dbReference type="ARBA" id="ARBA00013064"/>
    </source>
</evidence>
<feature type="compositionally biased region" description="Basic and acidic residues" evidence="4">
    <location>
        <begin position="67"/>
        <end position="76"/>
    </location>
</feature>
<dbReference type="Gene3D" id="3.90.190.10">
    <property type="entry name" value="Protein tyrosine phosphatase superfamily"/>
    <property type="match status" value="1"/>
</dbReference>
<dbReference type="PROSITE" id="PS50055">
    <property type="entry name" value="TYR_PHOSPHATASE_PTP"/>
    <property type="match status" value="1"/>
</dbReference>
<dbReference type="InterPro" id="IPR008356">
    <property type="entry name" value="Tyr_Pase_KIM-con"/>
</dbReference>
<dbReference type="GO" id="GO:0005829">
    <property type="term" value="C:cytosol"/>
    <property type="evidence" value="ECO:0007669"/>
    <property type="project" value="TreeGrafter"/>
</dbReference>
<feature type="region of interest" description="Disordered" evidence="4">
    <location>
        <begin position="67"/>
        <end position="89"/>
    </location>
</feature>
<evidence type="ECO:0000313" key="7">
    <source>
        <dbReference type="EMBL" id="CAD7258695.1"/>
    </source>
</evidence>
<dbReference type="InterPro" id="IPR029021">
    <property type="entry name" value="Prot-tyrosine_phosphatase-like"/>
</dbReference>
<keyword evidence="5" id="KW-1133">Transmembrane helix</keyword>
<keyword evidence="3" id="KW-0904">Protein phosphatase</keyword>
<feature type="transmembrane region" description="Helical" evidence="5">
    <location>
        <begin position="115"/>
        <end position="134"/>
    </location>
</feature>
<dbReference type="AlphaFoldDB" id="A0A7R9FXC1"/>
<protein>
    <recommendedName>
        <fullName evidence="1">protein-tyrosine-phosphatase</fullName>
        <ecNumber evidence="1">3.1.3.48</ecNumber>
    </recommendedName>
</protein>
<feature type="domain" description="Tyrosine-protein phosphatase" evidence="6">
    <location>
        <begin position="299"/>
        <end position="437"/>
    </location>
</feature>
<dbReference type="GO" id="GO:0005886">
    <property type="term" value="C:plasma membrane"/>
    <property type="evidence" value="ECO:0007669"/>
    <property type="project" value="TreeGrafter"/>
</dbReference>
<keyword evidence="5" id="KW-0812">Transmembrane</keyword>
<dbReference type="GO" id="GO:0007165">
    <property type="term" value="P:signal transduction"/>
    <property type="evidence" value="ECO:0007669"/>
    <property type="project" value="TreeGrafter"/>
</dbReference>
<keyword evidence="2" id="KW-0378">Hydrolase</keyword>
<dbReference type="GO" id="GO:0019901">
    <property type="term" value="F:protein kinase binding"/>
    <property type="evidence" value="ECO:0007669"/>
    <property type="project" value="TreeGrafter"/>
</dbReference>
<feature type="compositionally biased region" description="Basic and acidic residues" evidence="4">
    <location>
        <begin position="11"/>
        <end position="28"/>
    </location>
</feature>
<sequence>MLPAARRASSKRREAIEEMKKKESEEANRSQTTLETVNKLEAKKRKLLQQAEEEASALQIERAVENASKMDNRGDENLSGVSSVQESLRSPVDLPKPDGVVVTWSGNNSGLWKEWHLPIFLFLFASIGIVLLWLKNHMLSTKKTSILDDPSESTCVASTMVEGQQWIFHPVMKPQLKSCGSSSIQLLEQAILPEVMTCQETSEEKRPEAVRIKAKGLLERRGSSASLTIELNPSTENLTQVVTPTRECTTEEYLLSAGNMLSRGQLRSCFRVMAVLHKEFWDLPTNHPEKSEVAGSGPKNRYRSIIPNEKTRFGGGITPSDGINLNYRPLALMEAFTCSGLGLFLPALKLNLYLGYDGEEKAYIATQGPLLHTITDFWLMVWSERPPAIVMITKLWEKERPKCEQYFPTATGDINKCQYGEIKVTVKQIVLRDGYAVTSDYRGLVVSDPIIRSRYPSFDPCRFPVFPAQEWGQLNLTGTNEELLKWKRGSTSLEN</sequence>
<organism evidence="7">
    <name type="scientific">Timema shepardi</name>
    <name type="common">Walking stick</name>
    <dbReference type="NCBI Taxonomy" id="629360"/>
    <lineage>
        <taxon>Eukaryota</taxon>
        <taxon>Metazoa</taxon>
        <taxon>Ecdysozoa</taxon>
        <taxon>Arthropoda</taxon>
        <taxon>Hexapoda</taxon>
        <taxon>Insecta</taxon>
        <taxon>Pterygota</taxon>
        <taxon>Neoptera</taxon>
        <taxon>Polyneoptera</taxon>
        <taxon>Phasmatodea</taxon>
        <taxon>Timematodea</taxon>
        <taxon>Timematoidea</taxon>
        <taxon>Timematidae</taxon>
        <taxon>Timema</taxon>
    </lineage>
</organism>
<dbReference type="PANTHER" id="PTHR46198">
    <property type="entry name" value="PROTEIN-TYROSINE-PHOSPHATASE"/>
    <property type="match status" value="1"/>
</dbReference>
<feature type="compositionally biased region" description="Polar residues" evidence="4">
    <location>
        <begin position="79"/>
        <end position="88"/>
    </location>
</feature>
<evidence type="ECO:0000259" key="6">
    <source>
        <dbReference type="PROSITE" id="PS50055"/>
    </source>
</evidence>